<evidence type="ECO:0000256" key="1">
    <source>
        <dbReference type="SAM" id="MobiDB-lite"/>
    </source>
</evidence>
<dbReference type="EMBL" id="BNEA01000015">
    <property type="protein sequence ID" value="GHI53742.1"/>
    <property type="molecule type" value="Genomic_DNA"/>
</dbReference>
<dbReference type="InterPro" id="IPR016024">
    <property type="entry name" value="ARM-type_fold"/>
</dbReference>
<gene>
    <name evidence="2" type="ORF">Srubr_35880</name>
</gene>
<keyword evidence="3" id="KW-1185">Reference proteome</keyword>
<comment type="caution">
    <text evidence="2">The sequence shown here is derived from an EMBL/GenBank/DDBJ whole genome shotgun (WGS) entry which is preliminary data.</text>
</comment>
<evidence type="ECO:0000313" key="2">
    <source>
        <dbReference type="EMBL" id="GHI53742.1"/>
    </source>
</evidence>
<dbReference type="SUPFAM" id="SSF48371">
    <property type="entry name" value="ARM repeat"/>
    <property type="match status" value="1"/>
</dbReference>
<accession>A0ABQ3RD06</accession>
<feature type="region of interest" description="Disordered" evidence="1">
    <location>
        <begin position="536"/>
        <end position="560"/>
    </location>
</feature>
<reference evidence="3" key="1">
    <citation type="submission" date="2023-07" db="EMBL/GenBank/DDBJ databases">
        <title>Whole genome shotgun sequence of Streptomyces achromogenes subsp. rubradiris NBRC 14000.</title>
        <authorList>
            <person name="Komaki H."/>
            <person name="Tamura T."/>
        </authorList>
    </citation>
    <scope>NUCLEOTIDE SEQUENCE [LARGE SCALE GENOMIC DNA]</scope>
    <source>
        <strain evidence="3">NBRC 14000</strain>
    </source>
</reference>
<dbReference type="Proteomes" id="UP000646738">
    <property type="component" value="Unassembled WGS sequence"/>
</dbReference>
<name>A0ABQ3RD06_STRRR</name>
<dbReference type="InterPro" id="IPR011989">
    <property type="entry name" value="ARM-like"/>
</dbReference>
<dbReference type="Gene3D" id="1.25.10.10">
    <property type="entry name" value="Leucine-rich Repeat Variant"/>
    <property type="match status" value="1"/>
</dbReference>
<evidence type="ECO:0008006" key="4">
    <source>
        <dbReference type="Google" id="ProtNLM"/>
    </source>
</evidence>
<evidence type="ECO:0000313" key="3">
    <source>
        <dbReference type="Proteomes" id="UP000646738"/>
    </source>
</evidence>
<protein>
    <recommendedName>
        <fullName evidence="4">HEAT repeat-containing protein</fullName>
    </recommendedName>
</protein>
<sequence length="560" mass="60600">MLSEDPAVRAEGLEDFYAEAHDQGAVDPCTAASVPLLFAMADNPATPDRGEIVKLLLSIGRESLDRDPETSYFTVRGVESTAHVDIVAEMTERAEAFARYAADTDPLVRRPAIAAVGLFLTDGRRAARVLAERLPAAEGIVERLLVVRTMARLAERLPATGPTVTAWLDDLLDGPPRPYADAPVRLSALTHRFPLAPDRADSAVVPRAIALLREITATPAAGKPCDGCRWCETSSRGRGRSVAPTVRPVHLAADFFDPEHPWEEHSPVSSVLRALHTALGDRIAERADLLVAQLTSPDAATRYDALAMAEDIPGPLPRPVLTHLLALLPDDWAAARMIKRGFSAWLRGRFTVAAEDTALLLDTLADHMATLRDIHGPDVWATDNPLVRSAYQEAVMILADHHDPRALPDIIRALETRVDEWRVLHDIDGYPQAADRLVPLLADGLRRIDPHRPDSPVPAGLYLSGLAGLKDSSAIPVITDTLTWANRHRNWTVVTSALNALAAFGPIAQAAHTLIRPLANAPDNTVRTAARTALDALTDGKHPLPTPSTPSDGYGQHPPH</sequence>
<organism evidence="2 3">
    <name type="scientific">Streptomyces rubradiris</name>
    <name type="common">Streptomyces achromogenes subsp. rubradiris</name>
    <dbReference type="NCBI Taxonomy" id="285531"/>
    <lineage>
        <taxon>Bacteria</taxon>
        <taxon>Bacillati</taxon>
        <taxon>Actinomycetota</taxon>
        <taxon>Actinomycetes</taxon>
        <taxon>Kitasatosporales</taxon>
        <taxon>Streptomycetaceae</taxon>
        <taxon>Streptomyces</taxon>
    </lineage>
</organism>
<proteinExistence type="predicted"/>